<dbReference type="OrthoDB" id="9811489at2"/>
<dbReference type="PANTHER" id="PTHR43540:SF6">
    <property type="entry name" value="ISOCHORISMATASE-LIKE DOMAIN-CONTAINING PROTEIN"/>
    <property type="match status" value="1"/>
</dbReference>
<keyword evidence="1" id="KW-0378">Hydrolase</keyword>
<evidence type="ECO:0000313" key="4">
    <source>
        <dbReference type="Proteomes" id="UP000278222"/>
    </source>
</evidence>
<proteinExistence type="predicted"/>
<dbReference type="PANTHER" id="PTHR43540">
    <property type="entry name" value="PEROXYUREIDOACRYLATE/UREIDOACRYLATE AMIDOHYDROLASE-RELATED"/>
    <property type="match status" value="1"/>
</dbReference>
<keyword evidence="4" id="KW-1185">Reference proteome</keyword>
<gene>
    <name evidence="3" type="ORF">EDC65_5219</name>
</gene>
<dbReference type="InterPro" id="IPR036380">
    <property type="entry name" value="Isochorismatase-like_sf"/>
</dbReference>
<evidence type="ECO:0000313" key="3">
    <source>
        <dbReference type="EMBL" id="ROP81362.1"/>
    </source>
</evidence>
<accession>A0A3N1KPW8</accession>
<comment type="caution">
    <text evidence="3">The sequence shown here is derived from an EMBL/GenBank/DDBJ whole genome shotgun (WGS) entry which is preliminary data.</text>
</comment>
<feature type="domain" description="Isochorismatase-like" evidence="2">
    <location>
        <begin position="66"/>
        <end position="230"/>
    </location>
</feature>
<protein>
    <submittedName>
        <fullName evidence="3">Nicotinamidase-related amidase</fullName>
    </submittedName>
</protein>
<organism evidence="3 4">
    <name type="scientific">Stella humosa</name>
    <dbReference type="NCBI Taxonomy" id="94"/>
    <lineage>
        <taxon>Bacteria</taxon>
        <taxon>Pseudomonadati</taxon>
        <taxon>Pseudomonadota</taxon>
        <taxon>Alphaproteobacteria</taxon>
        <taxon>Rhodospirillales</taxon>
        <taxon>Stellaceae</taxon>
        <taxon>Stella</taxon>
    </lineage>
</organism>
<dbReference type="EMBL" id="RJKX01000018">
    <property type="protein sequence ID" value="ROP81362.1"/>
    <property type="molecule type" value="Genomic_DNA"/>
</dbReference>
<dbReference type="Proteomes" id="UP000278222">
    <property type="component" value="Unassembled WGS sequence"/>
</dbReference>
<evidence type="ECO:0000259" key="2">
    <source>
        <dbReference type="Pfam" id="PF00857"/>
    </source>
</evidence>
<dbReference type="GO" id="GO:0016787">
    <property type="term" value="F:hydrolase activity"/>
    <property type="evidence" value="ECO:0007669"/>
    <property type="project" value="UniProtKB-KW"/>
</dbReference>
<sequence>MSAIHLHPDRHVATSLPSSHAQWAKLDLAETLAYPSLLLVIGQSNSILTQTGAQAHERLWERTRRPGGTLPNTLKLVEATRAARQRVAWTRYEIFRQAYPQTLVDRAQYDHWMADKADWTDADRERDAGTVDDIQAVQQPEDATIFYSSLGNVFLGTMLTQHLAAWGVRTILLAGYHLDWCIEQAARTARDIGFNPIVVGDATACGRESDETPTLERIDTFFAPVISTAQALACLAEGASRRDARGWPA</sequence>
<dbReference type="InterPro" id="IPR050272">
    <property type="entry name" value="Isochorismatase-like_hydrls"/>
</dbReference>
<evidence type="ECO:0000256" key="1">
    <source>
        <dbReference type="ARBA" id="ARBA00022801"/>
    </source>
</evidence>
<dbReference type="InterPro" id="IPR000868">
    <property type="entry name" value="Isochorismatase-like_dom"/>
</dbReference>
<reference evidence="3 4" key="1">
    <citation type="submission" date="2018-11" db="EMBL/GenBank/DDBJ databases">
        <title>Genomic Encyclopedia of Type Strains, Phase IV (KMG-IV): sequencing the most valuable type-strain genomes for metagenomic binning, comparative biology and taxonomic classification.</title>
        <authorList>
            <person name="Goeker M."/>
        </authorList>
    </citation>
    <scope>NUCLEOTIDE SEQUENCE [LARGE SCALE GENOMIC DNA]</scope>
    <source>
        <strain evidence="3 4">DSM 5900</strain>
    </source>
</reference>
<name>A0A3N1KPW8_9PROT</name>
<dbReference type="AlphaFoldDB" id="A0A3N1KPW8"/>
<dbReference type="SUPFAM" id="SSF52499">
    <property type="entry name" value="Isochorismatase-like hydrolases"/>
    <property type="match status" value="1"/>
</dbReference>
<dbReference type="Pfam" id="PF00857">
    <property type="entry name" value="Isochorismatase"/>
    <property type="match status" value="1"/>
</dbReference>
<dbReference type="Gene3D" id="3.40.50.850">
    <property type="entry name" value="Isochorismatase-like"/>
    <property type="match status" value="1"/>
</dbReference>